<gene>
    <name evidence="1" type="ORF">EZS27_014436</name>
</gene>
<sequence length="169" mass="19706">MKRYLLVIELFFAICVYSQNSTIDGFWGFKFGESKDVIVNSIRKRFGGDIKINERKGNLFISPAEFGEIVFGIAYLRFTDDKLYSGFFTKDTKDIDLAIYISRNIKRGLCGKYGEPKNSESDMLLRYTWGKDDRATVMLELRIGKDNIEHEVSLLYEDFRLRKNSIDDF</sequence>
<name>A0A5J4RW50_9ZZZZ</name>
<dbReference type="AlphaFoldDB" id="A0A5J4RW50"/>
<accession>A0A5J4RW50</accession>
<organism evidence="1">
    <name type="scientific">termite gut metagenome</name>
    <dbReference type="NCBI Taxonomy" id="433724"/>
    <lineage>
        <taxon>unclassified sequences</taxon>
        <taxon>metagenomes</taxon>
        <taxon>organismal metagenomes</taxon>
    </lineage>
</organism>
<evidence type="ECO:0000313" key="1">
    <source>
        <dbReference type="EMBL" id="KAA6337475.1"/>
    </source>
</evidence>
<comment type="caution">
    <text evidence="1">The sequence shown here is derived from an EMBL/GenBank/DDBJ whole genome shotgun (WGS) entry which is preliminary data.</text>
</comment>
<dbReference type="EMBL" id="SNRY01000696">
    <property type="protein sequence ID" value="KAA6337475.1"/>
    <property type="molecule type" value="Genomic_DNA"/>
</dbReference>
<proteinExistence type="predicted"/>
<reference evidence="1" key="1">
    <citation type="submission" date="2019-03" db="EMBL/GenBank/DDBJ databases">
        <title>Single cell metagenomics reveals metabolic interactions within the superorganism composed of flagellate Streblomastix strix and complex community of Bacteroidetes bacteria on its surface.</title>
        <authorList>
            <person name="Treitli S.C."/>
            <person name="Kolisko M."/>
            <person name="Husnik F."/>
            <person name="Keeling P."/>
            <person name="Hampl V."/>
        </authorList>
    </citation>
    <scope>NUCLEOTIDE SEQUENCE</scope>
    <source>
        <strain evidence="1">STM</strain>
    </source>
</reference>
<protein>
    <submittedName>
        <fullName evidence="1">Uncharacterized protein</fullName>
    </submittedName>
</protein>